<comment type="cofactor">
    <cofactor evidence="10">
        <name>Cu(+)</name>
        <dbReference type="ChEBI" id="CHEBI:49552"/>
    </cofactor>
    <text evidence="10">Binds 1 Cu(+) ion.</text>
</comment>
<protein>
    <recommendedName>
        <fullName evidence="4 10">Copper-containing nitrite reductase</fullName>
        <ecNumber evidence="3 10">1.7.2.1</ecNumber>
    </recommendedName>
</protein>
<keyword evidence="13" id="KW-1185">Reference proteome</keyword>
<feature type="domain" description="Plastocyanin-like" evidence="11">
    <location>
        <begin position="69"/>
        <end position="174"/>
    </location>
</feature>
<dbReference type="EMBL" id="CP096040">
    <property type="protein sequence ID" value="USQ94451.1"/>
    <property type="molecule type" value="Genomic_DNA"/>
</dbReference>
<dbReference type="PANTHER" id="PTHR11709:SF394">
    <property type="entry name" value="FI03373P-RELATED"/>
    <property type="match status" value="1"/>
</dbReference>
<organism evidence="12 13">
    <name type="scientific">Caulobacter segnis</name>
    <dbReference type="NCBI Taxonomy" id="88688"/>
    <lineage>
        <taxon>Bacteria</taxon>
        <taxon>Pseudomonadati</taxon>
        <taxon>Pseudomonadota</taxon>
        <taxon>Alphaproteobacteria</taxon>
        <taxon>Caulobacterales</taxon>
        <taxon>Caulobacteraceae</taxon>
        <taxon>Caulobacter</taxon>
    </lineage>
</organism>
<proteinExistence type="inferred from homology"/>
<comment type="cofactor">
    <cofactor evidence="10">
        <name>Cu(2+)</name>
        <dbReference type="ChEBI" id="CHEBI:29036"/>
    </cofactor>
    <text evidence="10">Binds 1 Cu(+) ion.</text>
</comment>
<evidence type="ECO:0000313" key="12">
    <source>
        <dbReference type="EMBL" id="USQ94451.1"/>
    </source>
</evidence>
<evidence type="ECO:0000256" key="6">
    <source>
        <dbReference type="ARBA" id="ARBA00022737"/>
    </source>
</evidence>
<evidence type="ECO:0000256" key="1">
    <source>
        <dbReference type="ARBA" id="ARBA00010609"/>
    </source>
</evidence>
<gene>
    <name evidence="12" type="primary">nirK</name>
    <name evidence="12" type="ORF">MZV50_17915</name>
</gene>
<feature type="chain" id="PRO_5044973767" description="Copper-containing nitrite reductase" evidence="10">
    <location>
        <begin position="24"/>
        <end position="343"/>
    </location>
</feature>
<evidence type="ECO:0000256" key="9">
    <source>
        <dbReference type="ARBA" id="ARBA00049340"/>
    </source>
</evidence>
<dbReference type="CDD" id="cd04208">
    <property type="entry name" value="CuRO_2_CuNIR"/>
    <property type="match status" value="1"/>
</dbReference>
<comment type="similarity">
    <text evidence="1 10">Belongs to the multicopper oxidase family.</text>
</comment>
<evidence type="ECO:0000256" key="7">
    <source>
        <dbReference type="ARBA" id="ARBA00023002"/>
    </source>
</evidence>
<dbReference type="PANTHER" id="PTHR11709">
    <property type="entry name" value="MULTI-COPPER OXIDASE"/>
    <property type="match status" value="1"/>
</dbReference>
<dbReference type="CDD" id="cd11020">
    <property type="entry name" value="CuRO_1_CuNIR"/>
    <property type="match status" value="1"/>
</dbReference>
<dbReference type="NCBIfam" id="TIGR02376">
    <property type="entry name" value="Cu_nitrite_red"/>
    <property type="match status" value="1"/>
</dbReference>
<dbReference type="PRINTS" id="PR00695">
    <property type="entry name" value="CUNO2RDTASE"/>
</dbReference>
<dbReference type="SUPFAM" id="SSF49503">
    <property type="entry name" value="Cupredoxins"/>
    <property type="match status" value="2"/>
</dbReference>
<comment type="subunit">
    <text evidence="2 10">Homotrimer.</text>
</comment>
<feature type="signal peptide" evidence="10">
    <location>
        <begin position="1"/>
        <end position="23"/>
    </location>
</feature>
<evidence type="ECO:0000313" key="13">
    <source>
        <dbReference type="Proteomes" id="UP001057520"/>
    </source>
</evidence>
<sequence length="343" mass="36024">MKALALFATAATLALTGVAGAVAATPDAPAPAVADIVRPATDLPGPIARRAPATVKVDLVTQEIVGKLADGASYKFWTFNGKVPGPMVRVRVGDTVEVTLKNAADSEHMHNVDFHAVTGPGGGAVATMADPGETKTFTFKALQPGLYIYHCATPMVAQHIANGMYGAILVEPEEGLPKVDHEFYVVQGEIYTDEAIGSKGLLNESIEKLLNEQPEYYVFNGGFKALTGEKALHAKVGETVRIFFGVGGPNKTSSFHVIGEIFDHVYPYGSVTSPTIKDVQTVTVAPGGATIVDFKLEVPGNYIMVDHALSRLERGGAGILTVEGPANPDVFTAPPNPHKGGGH</sequence>
<dbReference type="EC" id="1.7.2.1" evidence="3 10"/>
<dbReference type="Proteomes" id="UP001057520">
    <property type="component" value="Chromosome"/>
</dbReference>
<dbReference type="GO" id="GO:0050421">
    <property type="term" value="F:nitrite reductase (NO-forming) activity"/>
    <property type="evidence" value="ECO:0007669"/>
    <property type="project" value="UniProtKB-EC"/>
</dbReference>
<dbReference type="InterPro" id="IPR001287">
    <property type="entry name" value="NO2-reductase_Cu"/>
</dbReference>
<evidence type="ECO:0000256" key="10">
    <source>
        <dbReference type="RuleBase" id="RU365025"/>
    </source>
</evidence>
<reference evidence="12 13" key="1">
    <citation type="submission" date="2022-04" db="EMBL/GenBank/DDBJ databases">
        <title>Genome sequence of soybean root-associated Caulobacter segnis RL271.</title>
        <authorList>
            <person name="Longley R."/>
            <person name="Bonito G."/>
            <person name="Trigodet F."/>
            <person name="Crosson S."/>
            <person name="Fiebig A."/>
        </authorList>
    </citation>
    <scope>NUCLEOTIDE SEQUENCE [LARGE SCALE GENOMIC DNA]</scope>
    <source>
        <strain evidence="12 13">RL271</strain>
    </source>
</reference>
<keyword evidence="10" id="KW-0732">Signal</keyword>
<dbReference type="Pfam" id="PF07732">
    <property type="entry name" value="Cu-oxidase_3"/>
    <property type="match status" value="1"/>
</dbReference>
<name>A0ABY4ZPC6_9CAUL</name>
<dbReference type="InterPro" id="IPR045087">
    <property type="entry name" value="Cu-oxidase_fam"/>
</dbReference>
<dbReference type="InterPro" id="IPR011707">
    <property type="entry name" value="Cu-oxidase-like_N"/>
</dbReference>
<comment type="catalytic activity">
    <reaction evidence="9 10">
        <text>nitric oxide + Fe(III)-[cytochrome c] + H2O = Fe(II)-[cytochrome c] + nitrite + 2 H(+)</text>
        <dbReference type="Rhea" id="RHEA:15233"/>
        <dbReference type="Rhea" id="RHEA-COMP:10350"/>
        <dbReference type="Rhea" id="RHEA-COMP:14399"/>
        <dbReference type="ChEBI" id="CHEBI:15377"/>
        <dbReference type="ChEBI" id="CHEBI:15378"/>
        <dbReference type="ChEBI" id="CHEBI:16301"/>
        <dbReference type="ChEBI" id="CHEBI:16480"/>
        <dbReference type="ChEBI" id="CHEBI:29033"/>
        <dbReference type="ChEBI" id="CHEBI:29034"/>
        <dbReference type="EC" id="1.7.2.1"/>
    </reaction>
</comment>
<keyword evidence="8 10" id="KW-0186">Copper</keyword>
<evidence type="ECO:0000256" key="5">
    <source>
        <dbReference type="ARBA" id="ARBA00022723"/>
    </source>
</evidence>
<evidence type="ECO:0000256" key="4">
    <source>
        <dbReference type="ARBA" id="ARBA00017290"/>
    </source>
</evidence>
<keyword evidence="5 10" id="KW-0479">Metal-binding</keyword>
<dbReference type="Gene3D" id="2.60.40.420">
    <property type="entry name" value="Cupredoxins - blue copper proteins"/>
    <property type="match status" value="2"/>
</dbReference>
<evidence type="ECO:0000256" key="3">
    <source>
        <dbReference type="ARBA" id="ARBA00011882"/>
    </source>
</evidence>
<evidence type="ECO:0000256" key="8">
    <source>
        <dbReference type="ARBA" id="ARBA00023008"/>
    </source>
</evidence>
<evidence type="ECO:0000259" key="11">
    <source>
        <dbReference type="Pfam" id="PF07732"/>
    </source>
</evidence>
<evidence type="ECO:0000256" key="2">
    <source>
        <dbReference type="ARBA" id="ARBA00011233"/>
    </source>
</evidence>
<accession>A0ABY4ZPC6</accession>
<keyword evidence="6" id="KW-0677">Repeat</keyword>
<dbReference type="InterPro" id="IPR008972">
    <property type="entry name" value="Cupredoxin"/>
</dbReference>
<keyword evidence="7 10" id="KW-0560">Oxidoreductase</keyword>